<protein>
    <recommendedName>
        <fullName evidence="3">Calponin-homology (CH) domain-containing protein</fullName>
    </recommendedName>
</protein>
<dbReference type="InterPro" id="IPR036872">
    <property type="entry name" value="CH_dom_sf"/>
</dbReference>
<dbReference type="AlphaFoldDB" id="A0A0D6LY98"/>
<sequence length="100" mass="11732">MECPKVVRALRRASGWKTLRIALKLIYHDPPRPLREHMLIVLIYTDWVNRYLSKAPNYKPIDDICNELRDYRLVAKLIQVVGNFAASSKPAKMRKFSEFS</sequence>
<organism evidence="1 2">
    <name type="scientific">Ancylostoma ceylanicum</name>
    <dbReference type="NCBI Taxonomy" id="53326"/>
    <lineage>
        <taxon>Eukaryota</taxon>
        <taxon>Metazoa</taxon>
        <taxon>Ecdysozoa</taxon>
        <taxon>Nematoda</taxon>
        <taxon>Chromadorea</taxon>
        <taxon>Rhabditida</taxon>
        <taxon>Rhabditina</taxon>
        <taxon>Rhabditomorpha</taxon>
        <taxon>Strongyloidea</taxon>
        <taxon>Ancylostomatidae</taxon>
        <taxon>Ancylostomatinae</taxon>
        <taxon>Ancylostoma</taxon>
    </lineage>
</organism>
<evidence type="ECO:0000313" key="2">
    <source>
        <dbReference type="Proteomes" id="UP000054495"/>
    </source>
</evidence>
<dbReference type="SUPFAM" id="SSF47576">
    <property type="entry name" value="Calponin-homology domain, CH-domain"/>
    <property type="match status" value="1"/>
</dbReference>
<proteinExistence type="predicted"/>
<evidence type="ECO:0000313" key="1">
    <source>
        <dbReference type="EMBL" id="EPB76178.1"/>
    </source>
</evidence>
<reference evidence="1 2" key="1">
    <citation type="submission" date="2013-05" db="EMBL/GenBank/DDBJ databases">
        <title>Draft genome of the parasitic nematode Anyclostoma ceylanicum.</title>
        <authorList>
            <person name="Mitreva M."/>
        </authorList>
    </citation>
    <scope>NUCLEOTIDE SEQUENCE [LARGE SCALE GENOMIC DNA]</scope>
</reference>
<evidence type="ECO:0008006" key="3">
    <source>
        <dbReference type="Google" id="ProtNLM"/>
    </source>
</evidence>
<dbReference type="EMBL" id="KE124873">
    <property type="protein sequence ID" value="EPB76178.1"/>
    <property type="molecule type" value="Genomic_DNA"/>
</dbReference>
<gene>
    <name evidence="1" type="ORF">ANCCEY_04713</name>
</gene>
<keyword evidence="2" id="KW-1185">Reference proteome</keyword>
<name>A0A0D6LY98_9BILA</name>
<dbReference type="Gene3D" id="1.10.418.10">
    <property type="entry name" value="Calponin-like domain"/>
    <property type="match status" value="1"/>
</dbReference>
<accession>A0A0D6LY98</accession>
<dbReference type="Proteomes" id="UP000054495">
    <property type="component" value="Unassembled WGS sequence"/>
</dbReference>